<keyword evidence="1" id="KW-0812">Transmembrane</keyword>
<keyword evidence="1" id="KW-1133">Transmembrane helix</keyword>
<evidence type="ECO:0000256" key="1">
    <source>
        <dbReference type="SAM" id="Phobius"/>
    </source>
</evidence>
<evidence type="ECO:0000313" key="3">
    <source>
        <dbReference type="Proteomes" id="UP001610335"/>
    </source>
</evidence>
<reference evidence="2 3" key="1">
    <citation type="submission" date="2024-07" db="EMBL/GenBank/DDBJ databases">
        <title>Section-level genome sequencing and comparative genomics of Aspergillus sections Usti and Cavernicolus.</title>
        <authorList>
            <consortium name="Lawrence Berkeley National Laboratory"/>
            <person name="Nybo J.L."/>
            <person name="Vesth T.C."/>
            <person name="Theobald S."/>
            <person name="Frisvad J.C."/>
            <person name="Larsen T.O."/>
            <person name="Kjaerboelling I."/>
            <person name="Rothschild-Mancinelli K."/>
            <person name="Lyhne E.K."/>
            <person name="Kogle M.E."/>
            <person name="Barry K."/>
            <person name="Clum A."/>
            <person name="Na H."/>
            <person name="Ledsgaard L."/>
            <person name="Lin J."/>
            <person name="Lipzen A."/>
            <person name="Kuo A."/>
            <person name="Riley R."/>
            <person name="Mondo S."/>
            <person name="LaButti K."/>
            <person name="Haridas S."/>
            <person name="Pangalinan J."/>
            <person name="Salamov A.A."/>
            <person name="Simmons B.A."/>
            <person name="Magnuson J.K."/>
            <person name="Chen J."/>
            <person name="Drula E."/>
            <person name="Henrissat B."/>
            <person name="Wiebenga A."/>
            <person name="Lubbers R.J."/>
            <person name="Gomes A.C."/>
            <person name="Makela M.R."/>
            <person name="Stajich J."/>
            <person name="Grigoriev I.V."/>
            <person name="Mortensen U.H."/>
            <person name="De vries R.P."/>
            <person name="Baker S.E."/>
            <person name="Andersen M.R."/>
        </authorList>
    </citation>
    <scope>NUCLEOTIDE SEQUENCE [LARGE SCALE GENOMIC DNA]</scope>
    <source>
        <strain evidence="2 3">CBS 600.67</strain>
    </source>
</reference>
<proteinExistence type="predicted"/>
<dbReference type="EMBL" id="JBFXLS010000003">
    <property type="protein sequence ID" value="KAL2833834.1"/>
    <property type="molecule type" value="Genomic_DNA"/>
</dbReference>
<protein>
    <submittedName>
        <fullName evidence="2">Uncharacterized protein</fullName>
    </submittedName>
</protein>
<feature type="transmembrane region" description="Helical" evidence="1">
    <location>
        <begin position="428"/>
        <end position="450"/>
    </location>
</feature>
<keyword evidence="1" id="KW-0472">Membrane</keyword>
<dbReference type="Proteomes" id="UP001610335">
    <property type="component" value="Unassembled WGS sequence"/>
</dbReference>
<sequence>MIRKMLLDHSPIDMEGGIPASNSAQDIELRQTASAPCTNEQTTPAGGPDDPWLTLVRQIAGGPFSNDHNIKTLFERRVEKFATNVAQHLIISNLHPDFYRTNCGLVRICRFLHAVVEILRDRPSIYITNFVAALVGAGVLRTGSSTQTGLPAAQKTLFIAVGWLTNLYVPDLSRPKEPFAVVTEGATCFEATFADPDLVRRPLLEVIRKLGDLLPTRTAGGADRHSSQTSDVLNVASLNIATLTKVGNVRIDWTESISSHLDFDTASLDPETGAITPVLKLFRYPSFCYQFAPDATFLNSFLQGWYDESNAPPKFTTRALMREILQSYKLLVLFDVRARSVYQRHREDLTQLLDHDNELDILCLGVSHKGLGLDYRYRPPGLRETFRASSDFPILGPRLLKIEQYIDSIQPNRISSLWRDRRDILRWYTFWAVFFLGSLNLIIAAVQAGLSAEQVRLARKQR</sequence>
<organism evidence="2 3">
    <name type="scientific">Aspergillus cavernicola</name>
    <dbReference type="NCBI Taxonomy" id="176166"/>
    <lineage>
        <taxon>Eukaryota</taxon>
        <taxon>Fungi</taxon>
        <taxon>Dikarya</taxon>
        <taxon>Ascomycota</taxon>
        <taxon>Pezizomycotina</taxon>
        <taxon>Eurotiomycetes</taxon>
        <taxon>Eurotiomycetidae</taxon>
        <taxon>Eurotiales</taxon>
        <taxon>Aspergillaceae</taxon>
        <taxon>Aspergillus</taxon>
        <taxon>Aspergillus subgen. Nidulantes</taxon>
    </lineage>
</organism>
<gene>
    <name evidence="2" type="ORF">BDW59DRAFT_64532</name>
</gene>
<accession>A0ABR4J2R3</accession>
<name>A0ABR4J2R3_9EURO</name>
<evidence type="ECO:0000313" key="2">
    <source>
        <dbReference type="EMBL" id="KAL2833834.1"/>
    </source>
</evidence>
<keyword evidence="3" id="KW-1185">Reference proteome</keyword>
<comment type="caution">
    <text evidence="2">The sequence shown here is derived from an EMBL/GenBank/DDBJ whole genome shotgun (WGS) entry which is preliminary data.</text>
</comment>